<evidence type="ECO:0000256" key="15">
    <source>
        <dbReference type="HAMAP-Rule" id="MF_00283"/>
    </source>
</evidence>
<evidence type="ECO:0000256" key="13">
    <source>
        <dbReference type="ARBA" id="ARBA00023146"/>
    </source>
</evidence>
<evidence type="ECO:0000256" key="9">
    <source>
        <dbReference type="ARBA" id="ARBA00022840"/>
    </source>
</evidence>
<keyword evidence="11 16" id="KW-0694">RNA-binding</keyword>
<dbReference type="EC" id="6.1.1.20" evidence="15"/>
<dbReference type="SUPFAM" id="SSF46955">
    <property type="entry name" value="Putative DNA-binding domain"/>
    <property type="match status" value="1"/>
</dbReference>
<dbReference type="STRING" id="490188.SAMN04488068_0162"/>
<keyword evidence="7 15" id="KW-0479">Metal-binding</keyword>
<dbReference type="PROSITE" id="PS51447">
    <property type="entry name" value="FDX_ACB"/>
    <property type="match status" value="1"/>
</dbReference>
<dbReference type="Gene3D" id="3.30.70.380">
    <property type="entry name" value="Ferrodoxin-fold anticodon-binding domain"/>
    <property type="match status" value="1"/>
</dbReference>
<reference evidence="20 21" key="1">
    <citation type="submission" date="2016-11" db="EMBL/GenBank/DDBJ databases">
        <authorList>
            <person name="Jaros S."/>
            <person name="Januszkiewicz K."/>
            <person name="Wedrychowicz H."/>
        </authorList>
    </citation>
    <scope>NUCLEOTIDE SEQUENCE [LARGE SCALE GENOMIC DNA]</scope>
    <source>
        <strain evidence="20 21">CGMCC 1.7049</strain>
    </source>
</reference>
<feature type="domain" description="FDX-ACB" evidence="18">
    <location>
        <begin position="695"/>
        <end position="788"/>
    </location>
</feature>
<evidence type="ECO:0000256" key="10">
    <source>
        <dbReference type="ARBA" id="ARBA00022842"/>
    </source>
</evidence>
<dbReference type="AlphaFoldDB" id="A0A1M5JRG1"/>
<dbReference type="GO" id="GO:0006432">
    <property type="term" value="P:phenylalanyl-tRNA aminoacylation"/>
    <property type="evidence" value="ECO:0007669"/>
    <property type="project" value="UniProtKB-UniRule"/>
</dbReference>
<dbReference type="FunFam" id="3.30.56.10:FF:000002">
    <property type="entry name" value="Phenylalanine--tRNA ligase beta subunit"/>
    <property type="match status" value="1"/>
</dbReference>
<evidence type="ECO:0000256" key="6">
    <source>
        <dbReference type="ARBA" id="ARBA00022598"/>
    </source>
</evidence>
<dbReference type="SUPFAM" id="SSF55681">
    <property type="entry name" value="Class II aaRS and biotin synthetases"/>
    <property type="match status" value="1"/>
</dbReference>
<dbReference type="InterPro" id="IPR004532">
    <property type="entry name" value="Phe-tRNA-ligase_IIc_bsu_bact"/>
</dbReference>
<sequence>MKVSENWLREWVNPQASAQQIAERLVMGGLELEIEPAVAEPSQQVVVGRIVSIAPHPNAERLRVCTVDAGAAGMPTIVCGAANARVGLLAPCALPGATLPGGVKINVGDLRGVESQGMLCSAKELGLAEKSDGLMELDAEARVGQPIEQYLGLNDQILNLELTPNRGDCLSVQGLAREVAALYALPLSRPRVKSAVVVHDQRFAVELESTTDCSNFSGRVINGLNPKAHTPDWMRERLRRSGIRSIHPLVDITNYVMIELGQPMHAYDADKVKGTVRVRRARPGETLRLLNDADIKLDHAELLVTDDNGPLGLAGAMGGAASAVSATTTRVFFESACFGMQAVAGVGRRHKITSDALYRFERGVDPELQRAALERASELAIQICGGEAGPITHVGRTQPEPVHVRLRRSRLVQLTGQEIQAREVEALLSRLSITLTQEDSGAWMARVPSYRHDLRIEADLIEEVARLYGYDRIPARPYAAQLAPSRPSERQRSGARVVDLLVARGWQEVLNLAFEERRMHEALTPQIHAIPLDNPIAETHSLMRSTLWSGLIASWLHNRARQVTRMRLFESGVCFADVDGHIVETARLAGLASGTVASRQWGVPARAVDFYDIKADVVALLETSGAPIAFHAAEHPALHPGQTARITLGGEPAGWIGRLHPRVARALDLPEQPLLFELDWTALSQARMPAPGQLSEFPSSRRDLSLMVPSDVPAQALCDLARQAGGVHLMRANVFDVYRADDGDASAKSVSLELHFQDASRTLTLDEVDAAVAVIAQSLHQGFGATVRA</sequence>
<dbReference type="Proteomes" id="UP000199758">
    <property type="component" value="Unassembled WGS sequence"/>
</dbReference>
<evidence type="ECO:0000256" key="8">
    <source>
        <dbReference type="ARBA" id="ARBA00022741"/>
    </source>
</evidence>
<dbReference type="CDD" id="cd02796">
    <property type="entry name" value="tRNA_bind_bactPheRS"/>
    <property type="match status" value="1"/>
</dbReference>
<dbReference type="InterPro" id="IPR005121">
    <property type="entry name" value="Fdx_antiC-bd"/>
</dbReference>
<feature type="domain" description="B5" evidence="19">
    <location>
        <begin position="399"/>
        <end position="475"/>
    </location>
</feature>
<feature type="domain" description="TRNA-binding" evidence="17">
    <location>
        <begin position="39"/>
        <end position="148"/>
    </location>
</feature>
<feature type="binding site" evidence="15">
    <location>
        <position position="459"/>
    </location>
    <ligand>
        <name>Mg(2+)</name>
        <dbReference type="ChEBI" id="CHEBI:18420"/>
        <note>shared with alpha subunit</note>
    </ligand>
</feature>
<feature type="binding site" evidence="15">
    <location>
        <position position="462"/>
    </location>
    <ligand>
        <name>Mg(2+)</name>
        <dbReference type="ChEBI" id="CHEBI:18420"/>
        <note>shared with alpha subunit</note>
    </ligand>
</feature>
<dbReference type="NCBIfam" id="TIGR00472">
    <property type="entry name" value="pheT_bact"/>
    <property type="match status" value="1"/>
</dbReference>
<comment type="catalytic activity">
    <reaction evidence="14 15">
        <text>tRNA(Phe) + L-phenylalanine + ATP = L-phenylalanyl-tRNA(Phe) + AMP + diphosphate + H(+)</text>
        <dbReference type="Rhea" id="RHEA:19413"/>
        <dbReference type="Rhea" id="RHEA-COMP:9668"/>
        <dbReference type="Rhea" id="RHEA-COMP:9699"/>
        <dbReference type="ChEBI" id="CHEBI:15378"/>
        <dbReference type="ChEBI" id="CHEBI:30616"/>
        <dbReference type="ChEBI" id="CHEBI:33019"/>
        <dbReference type="ChEBI" id="CHEBI:58095"/>
        <dbReference type="ChEBI" id="CHEBI:78442"/>
        <dbReference type="ChEBI" id="CHEBI:78531"/>
        <dbReference type="ChEBI" id="CHEBI:456215"/>
        <dbReference type="EC" id="6.1.1.20"/>
    </reaction>
</comment>
<dbReference type="Pfam" id="PF17759">
    <property type="entry name" value="tRNA_synthFbeta"/>
    <property type="match status" value="1"/>
</dbReference>
<dbReference type="NCBIfam" id="NF045760">
    <property type="entry name" value="YtpR"/>
    <property type="match status" value="1"/>
</dbReference>
<gene>
    <name evidence="15" type="primary">pheT</name>
    <name evidence="20" type="ORF">SAMN04488068_0162</name>
</gene>
<dbReference type="GO" id="GO:0000287">
    <property type="term" value="F:magnesium ion binding"/>
    <property type="evidence" value="ECO:0007669"/>
    <property type="project" value="UniProtKB-UniRule"/>
</dbReference>
<keyword evidence="9 15" id="KW-0067">ATP-binding</keyword>
<evidence type="ECO:0000256" key="14">
    <source>
        <dbReference type="ARBA" id="ARBA00049255"/>
    </source>
</evidence>
<evidence type="ECO:0000256" key="1">
    <source>
        <dbReference type="ARBA" id="ARBA00004496"/>
    </source>
</evidence>
<accession>A0A1M5JRG1</accession>
<keyword evidence="10 15" id="KW-0460">Magnesium</keyword>
<feature type="binding site" evidence="15">
    <location>
        <position position="453"/>
    </location>
    <ligand>
        <name>Mg(2+)</name>
        <dbReference type="ChEBI" id="CHEBI:18420"/>
        <note>shared with alpha subunit</note>
    </ligand>
</feature>
<keyword evidence="8 15" id="KW-0547">Nucleotide-binding</keyword>
<evidence type="ECO:0000259" key="18">
    <source>
        <dbReference type="PROSITE" id="PS51447"/>
    </source>
</evidence>
<evidence type="ECO:0000256" key="16">
    <source>
        <dbReference type="PROSITE-ProRule" id="PRU00209"/>
    </source>
</evidence>
<organism evidence="20 21">
    <name type="scientific">Hydrocarboniphaga daqingensis</name>
    <dbReference type="NCBI Taxonomy" id="490188"/>
    <lineage>
        <taxon>Bacteria</taxon>
        <taxon>Pseudomonadati</taxon>
        <taxon>Pseudomonadota</taxon>
        <taxon>Gammaproteobacteria</taxon>
        <taxon>Nevskiales</taxon>
        <taxon>Nevskiaceae</taxon>
        <taxon>Hydrocarboniphaga</taxon>
    </lineage>
</organism>
<dbReference type="Pfam" id="PF03483">
    <property type="entry name" value="B3_4"/>
    <property type="match status" value="1"/>
</dbReference>
<dbReference type="InterPro" id="IPR036690">
    <property type="entry name" value="Fdx_antiC-bd_sf"/>
</dbReference>
<dbReference type="OrthoDB" id="9805455at2"/>
<evidence type="ECO:0000256" key="2">
    <source>
        <dbReference type="ARBA" id="ARBA00008653"/>
    </source>
</evidence>
<dbReference type="Gene3D" id="3.50.40.10">
    <property type="entry name" value="Phenylalanyl-trna Synthetase, Chain B, domain 3"/>
    <property type="match status" value="1"/>
</dbReference>
<evidence type="ECO:0000259" key="19">
    <source>
        <dbReference type="PROSITE" id="PS51483"/>
    </source>
</evidence>
<evidence type="ECO:0000256" key="4">
    <source>
        <dbReference type="ARBA" id="ARBA00022490"/>
    </source>
</evidence>
<dbReference type="PROSITE" id="PS50886">
    <property type="entry name" value="TRBD"/>
    <property type="match status" value="1"/>
</dbReference>
<dbReference type="SMART" id="SM00873">
    <property type="entry name" value="B3_4"/>
    <property type="match status" value="1"/>
</dbReference>
<feature type="binding site" evidence="15">
    <location>
        <position position="463"/>
    </location>
    <ligand>
        <name>Mg(2+)</name>
        <dbReference type="ChEBI" id="CHEBI:18420"/>
        <note>shared with alpha subunit</note>
    </ligand>
</feature>
<evidence type="ECO:0000256" key="5">
    <source>
        <dbReference type="ARBA" id="ARBA00022555"/>
    </source>
</evidence>
<dbReference type="InterPro" id="IPR009061">
    <property type="entry name" value="DNA-bd_dom_put_sf"/>
</dbReference>
<dbReference type="InterPro" id="IPR002547">
    <property type="entry name" value="tRNA-bd_dom"/>
</dbReference>
<dbReference type="InterPro" id="IPR005146">
    <property type="entry name" value="B3/B4_tRNA-bd"/>
</dbReference>
<keyword evidence="6 15" id="KW-0436">Ligase</keyword>
<dbReference type="SUPFAM" id="SSF56037">
    <property type="entry name" value="PheT/TilS domain"/>
    <property type="match status" value="1"/>
</dbReference>
<keyword evidence="21" id="KW-1185">Reference proteome</keyword>
<dbReference type="GO" id="GO:0000049">
    <property type="term" value="F:tRNA binding"/>
    <property type="evidence" value="ECO:0007669"/>
    <property type="project" value="UniProtKB-UniRule"/>
</dbReference>
<comment type="subcellular location">
    <subcellularLocation>
        <location evidence="1 15">Cytoplasm</location>
    </subcellularLocation>
</comment>
<comment type="similarity">
    <text evidence="2 15">Belongs to the phenylalanyl-tRNA synthetase beta subunit family. Type 1 subfamily.</text>
</comment>
<dbReference type="InterPro" id="IPR020825">
    <property type="entry name" value="Phe-tRNA_synthase-like_B3/B4"/>
</dbReference>
<dbReference type="InterPro" id="IPR041616">
    <property type="entry name" value="PheRS_beta_core"/>
</dbReference>
<keyword evidence="5 16" id="KW-0820">tRNA-binding</keyword>
<evidence type="ECO:0000313" key="20">
    <source>
        <dbReference type="EMBL" id="SHG43147.1"/>
    </source>
</evidence>
<evidence type="ECO:0000313" key="21">
    <source>
        <dbReference type="Proteomes" id="UP000199758"/>
    </source>
</evidence>
<dbReference type="SMART" id="SM00874">
    <property type="entry name" value="B5"/>
    <property type="match status" value="1"/>
</dbReference>
<dbReference type="EMBL" id="FQWZ01000001">
    <property type="protein sequence ID" value="SHG43147.1"/>
    <property type="molecule type" value="Genomic_DNA"/>
</dbReference>
<dbReference type="InterPro" id="IPR045060">
    <property type="entry name" value="Phe-tRNA-ligase_IIc_bsu"/>
</dbReference>
<evidence type="ECO:0000256" key="3">
    <source>
        <dbReference type="ARBA" id="ARBA00011209"/>
    </source>
</evidence>
<dbReference type="Pfam" id="PF03147">
    <property type="entry name" value="FDX-ACB"/>
    <property type="match status" value="1"/>
</dbReference>
<dbReference type="Pfam" id="PF01588">
    <property type="entry name" value="tRNA_bind"/>
    <property type="match status" value="1"/>
</dbReference>
<dbReference type="PANTHER" id="PTHR10947">
    <property type="entry name" value="PHENYLALANYL-TRNA SYNTHETASE BETA CHAIN AND LEUCINE-RICH REPEAT-CONTAINING PROTEIN 47"/>
    <property type="match status" value="1"/>
</dbReference>
<dbReference type="Gene3D" id="2.40.50.140">
    <property type="entry name" value="Nucleic acid-binding proteins"/>
    <property type="match status" value="1"/>
</dbReference>
<keyword evidence="13 15" id="KW-0030">Aminoacyl-tRNA synthetase</keyword>
<dbReference type="CDD" id="cd00769">
    <property type="entry name" value="PheRS_beta_core"/>
    <property type="match status" value="1"/>
</dbReference>
<name>A0A1M5JRG1_9GAMM</name>
<dbReference type="GO" id="GO:0004826">
    <property type="term" value="F:phenylalanine-tRNA ligase activity"/>
    <property type="evidence" value="ECO:0007669"/>
    <property type="project" value="UniProtKB-UniRule"/>
</dbReference>
<dbReference type="GO" id="GO:0009328">
    <property type="term" value="C:phenylalanine-tRNA ligase complex"/>
    <property type="evidence" value="ECO:0007669"/>
    <property type="project" value="TreeGrafter"/>
</dbReference>
<dbReference type="RefSeq" id="WP_072892753.1">
    <property type="nucleotide sequence ID" value="NZ_FQWZ01000001.1"/>
</dbReference>
<dbReference type="InterPro" id="IPR045864">
    <property type="entry name" value="aa-tRNA-synth_II/BPL/LPL"/>
</dbReference>
<dbReference type="SMART" id="SM00896">
    <property type="entry name" value="FDX-ACB"/>
    <property type="match status" value="1"/>
</dbReference>
<proteinExistence type="inferred from homology"/>
<dbReference type="PROSITE" id="PS51483">
    <property type="entry name" value="B5"/>
    <property type="match status" value="1"/>
</dbReference>
<comment type="cofactor">
    <cofactor evidence="15">
        <name>Mg(2+)</name>
        <dbReference type="ChEBI" id="CHEBI:18420"/>
    </cofactor>
    <text evidence="15">Binds 2 magnesium ions per tetramer.</text>
</comment>
<dbReference type="GO" id="GO:0005524">
    <property type="term" value="F:ATP binding"/>
    <property type="evidence" value="ECO:0007669"/>
    <property type="project" value="UniProtKB-UniRule"/>
</dbReference>
<dbReference type="FunFam" id="2.40.50.140:FF:000045">
    <property type="entry name" value="Phenylalanine--tRNA ligase beta subunit"/>
    <property type="match status" value="1"/>
</dbReference>
<evidence type="ECO:0000256" key="7">
    <source>
        <dbReference type="ARBA" id="ARBA00022723"/>
    </source>
</evidence>
<dbReference type="InterPro" id="IPR005147">
    <property type="entry name" value="tRNA_synthase_B5-dom"/>
</dbReference>
<dbReference type="Gene3D" id="3.30.56.10">
    <property type="match status" value="2"/>
</dbReference>
<protein>
    <recommendedName>
        <fullName evidence="15">Phenylalanine--tRNA ligase beta subunit</fullName>
        <ecNumber evidence="15">6.1.1.20</ecNumber>
    </recommendedName>
    <alternativeName>
        <fullName evidence="15">Phenylalanyl-tRNA synthetase beta subunit</fullName>
        <shortName evidence="15">PheRS</shortName>
    </alternativeName>
</protein>
<dbReference type="HAMAP" id="MF_00283">
    <property type="entry name" value="Phe_tRNA_synth_beta1"/>
    <property type="match status" value="1"/>
</dbReference>
<dbReference type="SUPFAM" id="SSF54991">
    <property type="entry name" value="Anticodon-binding domain of PheRS"/>
    <property type="match status" value="1"/>
</dbReference>
<evidence type="ECO:0000256" key="12">
    <source>
        <dbReference type="ARBA" id="ARBA00022917"/>
    </source>
</evidence>
<keyword evidence="12 15" id="KW-0648">Protein biosynthesis</keyword>
<dbReference type="InterPro" id="IPR012340">
    <property type="entry name" value="NA-bd_OB-fold"/>
</dbReference>
<comment type="subunit">
    <text evidence="3 15">Tetramer of two alpha and two beta subunits.</text>
</comment>
<dbReference type="PANTHER" id="PTHR10947:SF0">
    <property type="entry name" value="PHENYLALANINE--TRNA LIGASE BETA SUBUNIT"/>
    <property type="match status" value="1"/>
</dbReference>
<dbReference type="InterPro" id="IPR033714">
    <property type="entry name" value="tRNA_bind_bactPheRS"/>
</dbReference>
<dbReference type="Gene3D" id="3.30.930.10">
    <property type="entry name" value="Bira Bifunctional Protein, Domain 2"/>
    <property type="match status" value="1"/>
</dbReference>
<evidence type="ECO:0000259" key="17">
    <source>
        <dbReference type="PROSITE" id="PS50886"/>
    </source>
</evidence>
<keyword evidence="4 15" id="KW-0963">Cytoplasm</keyword>
<dbReference type="SUPFAM" id="SSF50249">
    <property type="entry name" value="Nucleic acid-binding proteins"/>
    <property type="match status" value="1"/>
</dbReference>
<evidence type="ECO:0000256" key="11">
    <source>
        <dbReference type="ARBA" id="ARBA00022884"/>
    </source>
</evidence>
<dbReference type="Pfam" id="PF03484">
    <property type="entry name" value="B5"/>
    <property type="match status" value="1"/>
</dbReference>